<sequence>MAPSIFSRFFPLLLLTLTSVAAVGVELEKRDDAAAKKLVPGGYIPKKFPAVLGLILYGFSGILHWIHFARSPVRWILALPIGMITMAIGFGLRLYFVSHMTKGIYIAMYLFILLSPCLYLAADYAILSHLTATFDKSITDRALLIRPTRIVRIFVWSDVLTFLIQAGGGTMLTNDNPNTRKLGSKVAMIGLILQGLSFMLFTVLVLLFAYRVRRRFPEAWGPKRIRWEELSPVFGSTPIDEWRPLLFVVVITCIGILIRSVFRLIEFAEGSNGYLQSREGFFYALDALPLWISMSLYCIVWPARFTQNTRESSAAAFQMGPGSKVGLATGVA</sequence>
<comment type="subcellular location">
    <subcellularLocation>
        <location evidence="1">Membrane</location>
        <topology evidence="1">Multi-pass membrane protein</topology>
    </subcellularLocation>
</comment>
<feature type="transmembrane region" description="Helical" evidence="5">
    <location>
        <begin position="75"/>
        <end position="97"/>
    </location>
</feature>
<dbReference type="AlphaFoldDB" id="A0A8H6RZ69"/>
<feature type="transmembrane region" description="Helical" evidence="5">
    <location>
        <begin position="282"/>
        <end position="303"/>
    </location>
</feature>
<dbReference type="PANTHER" id="PTHR31465">
    <property type="entry name" value="PROTEIN RTA1-RELATED"/>
    <property type="match status" value="1"/>
</dbReference>
<feature type="signal peptide" evidence="6">
    <location>
        <begin position="1"/>
        <end position="22"/>
    </location>
</feature>
<evidence type="ECO:0000256" key="3">
    <source>
        <dbReference type="ARBA" id="ARBA00022989"/>
    </source>
</evidence>
<dbReference type="OrthoDB" id="3358017at2759"/>
<feature type="transmembrane region" description="Helical" evidence="5">
    <location>
        <begin position="245"/>
        <end position="262"/>
    </location>
</feature>
<evidence type="ECO:0000256" key="5">
    <source>
        <dbReference type="SAM" id="Phobius"/>
    </source>
</evidence>
<evidence type="ECO:0000313" key="7">
    <source>
        <dbReference type="EMBL" id="KAF7289290.1"/>
    </source>
</evidence>
<evidence type="ECO:0000313" key="8">
    <source>
        <dbReference type="Proteomes" id="UP000636479"/>
    </source>
</evidence>
<keyword evidence="4 5" id="KW-0472">Membrane</keyword>
<evidence type="ECO:0000256" key="4">
    <source>
        <dbReference type="ARBA" id="ARBA00023136"/>
    </source>
</evidence>
<gene>
    <name evidence="7" type="ORF">MIND_01390600</name>
</gene>
<keyword evidence="6" id="KW-0732">Signal</keyword>
<feature type="transmembrane region" description="Helical" evidence="5">
    <location>
        <begin position="103"/>
        <end position="127"/>
    </location>
</feature>
<feature type="transmembrane region" description="Helical" evidence="5">
    <location>
        <begin position="186"/>
        <end position="210"/>
    </location>
</feature>
<dbReference type="GO" id="GO:0016020">
    <property type="term" value="C:membrane"/>
    <property type="evidence" value="ECO:0007669"/>
    <property type="project" value="UniProtKB-SubCell"/>
</dbReference>
<protein>
    <recommendedName>
        <fullName evidence="9">RTA1-domain-containing protein</fullName>
    </recommendedName>
</protein>
<name>A0A8H6RZ69_9AGAR</name>
<feature type="transmembrane region" description="Helical" evidence="5">
    <location>
        <begin position="48"/>
        <end position="68"/>
    </location>
</feature>
<dbReference type="RefSeq" id="XP_037213321.1">
    <property type="nucleotide sequence ID" value="XM_037370320.1"/>
</dbReference>
<proteinExistence type="predicted"/>
<dbReference type="InterPro" id="IPR007568">
    <property type="entry name" value="RTA1"/>
</dbReference>
<evidence type="ECO:0008006" key="9">
    <source>
        <dbReference type="Google" id="ProtNLM"/>
    </source>
</evidence>
<keyword evidence="8" id="KW-1185">Reference proteome</keyword>
<dbReference type="GeneID" id="59352836"/>
<evidence type="ECO:0000256" key="1">
    <source>
        <dbReference type="ARBA" id="ARBA00004141"/>
    </source>
</evidence>
<dbReference type="EMBL" id="JACAZF010000017">
    <property type="protein sequence ID" value="KAF7289290.1"/>
    <property type="molecule type" value="Genomic_DNA"/>
</dbReference>
<comment type="caution">
    <text evidence="7">The sequence shown here is derived from an EMBL/GenBank/DDBJ whole genome shotgun (WGS) entry which is preliminary data.</text>
</comment>
<dbReference type="PANTHER" id="PTHR31465:SF1">
    <property type="entry name" value="PROTEIN RTA1-RELATED"/>
    <property type="match status" value="1"/>
</dbReference>
<keyword evidence="2 5" id="KW-0812">Transmembrane</keyword>
<feature type="chain" id="PRO_5034062115" description="RTA1-domain-containing protein" evidence="6">
    <location>
        <begin position="23"/>
        <end position="332"/>
    </location>
</feature>
<reference evidence="7" key="1">
    <citation type="submission" date="2020-05" db="EMBL/GenBank/DDBJ databases">
        <title>Mycena genomes resolve the evolution of fungal bioluminescence.</title>
        <authorList>
            <person name="Tsai I.J."/>
        </authorList>
    </citation>
    <scope>NUCLEOTIDE SEQUENCE</scope>
    <source>
        <strain evidence="7">171206Taipei</strain>
    </source>
</reference>
<evidence type="ECO:0000256" key="2">
    <source>
        <dbReference type="ARBA" id="ARBA00022692"/>
    </source>
</evidence>
<dbReference type="Pfam" id="PF04479">
    <property type="entry name" value="RTA1"/>
    <property type="match status" value="1"/>
</dbReference>
<accession>A0A8H6RZ69</accession>
<evidence type="ECO:0000256" key="6">
    <source>
        <dbReference type="SAM" id="SignalP"/>
    </source>
</evidence>
<keyword evidence="3 5" id="KW-1133">Transmembrane helix</keyword>
<organism evidence="7 8">
    <name type="scientific">Mycena indigotica</name>
    <dbReference type="NCBI Taxonomy" id="2126181"/>
    <lineage>
        <taxon>Eukaryota</taxon>
        <taxon>Fungi</taxon>
        <taxon>Dikarya</taxon>
        <taxon>Basidiomycota</taxon>
        <taxon>Agaricomycotina</taxon>
        <taxon>Agaricomycetes</taxon>
        <taxon>Agaricomycetidae</taxon>
        <taxon>Agaricales</taxon>
        <taxon>Marasmiineae</taxon>
        <taxon>Mycenaceae</taxon>
        <taxon>Mycena</taxon>
    </lineage>
</organism>
<dbReference type="Proteomes" id="UP000636479">
    <property type="component" value="Unassembled WGS sequence"/>
</dbReference>